<feature type="transmembrane region" description="Helical" evidence="1">
    <location>
        <begin position="30"/>
        <end position="50"/>
    </location>
</feature>
<protein>
    <submittedName>
        <fullName evidence="2">CHASE2 domain-containing sensor protein</fullName>
    </submittedName>
</protein>
<accession>A0ABT9R830</accession>
<name>A0ABT9R830_9ACTN</name>
<feature type="transmembrane region" description="Helical" evidence="1">
    <location>
        <begin position="56"/>
        <end position="77"/>
    </location>
</feature>
<keyword evidence="1" id="KW-0472">Membrane</keyword>
<organism evidence="2 3">
    <name type="scientific">Streptosporangium brasiliense</name>
    <dbReference type="NCBI Taxonomy" id="47480"/>
    <lineage>
        <taxon>Bacteria</taxon>
        <taxon>Bacillati</taxon>
        <taxon>Actinomycetota</taxon>
        <taxon>Actinomycetes</taxon>
        <taxon>Streptosporangiales</taxon>
        <taxon>Streptosporangiaceae</taxon>
        <taxon>Streptosporangium</taxon>
    </lineage>
</organism>
<dbReference type="RefSeq" id="WP_306864667.1">
    <property type="nucleotide sequence ID" value="NZ_JAUSRB010000002.1"/>
</dbReference>
<dbReference type="EMBL" id="JAUSRB010000002">
    <property type="protein sequence ID" value="MDP9865393.1"/>
    <property type="molecule type" value="Genomic_DNA"/>
</dbReference>
<proteinExistence type="predicted"/>
<keyword evidence="1" id="KW-1133">Transmembrane helix</keyword>
<feature type="transmembrane region" description="Helical" evidence="1">
    <location>
        <begin position="114"/>
        <end position="136"/>
    </location>
</feature>
<evidence type="ECO:0000256" key="1">
    <source>
        <dbReference type="SAM" id="Phobius"/>
    </source>
</evidence>
<keyword evidence="3" id="KW-1185">Reference proteome</keyword>
<gene>
    <name evidence="2" type="ORF">J2S55_004659</name>
</gene>
<feature type="transmembrane region" description="Helical" evidence="1">
    <location>
        <begin position="89"/>
        <end position="108"/>
    </location>
</feature>
<sequence>MSSVTGAARPPAAGGGGSDLLRTVLRIDGWSTAVFGVVMLAGSGPLSGPLGLPTTWSVPFGVAMLGGAAALGLIAGYPRIPPRHAASVVAGNALSCVALLLLTFADVIPLTGPGVAFMLVGALVVAVYAGLEFIGLRRSMSAGAREAMA</sequence>
<evidence type="ECO:0000313" key="3">
    <source>
        <dbReference type="Proteomes" id="UP001230426"/>
    </source>
</evidence>
<keyword evidence="1" id="KW-0812">Transmembrane</keyword>
<comment type="caution">
    <text evidence="2">The sequence shown here is derived from an EMBL/GenBank/DDBJ whole genome shotgun (WGS) entry which is preliminary data.</text>
</comment>
<evidence type="ECO:0000313" key="2">
    <source>
        <dbReference type="EMBL" id="MDP9865393.1"/>
    </source>
</evidence>
<dbReference type="Proteomes" id="UP001230426">
    <property type="component" value="Unassembled WGS sequence"/>
</dbReference>
<reference evidence="2 3" key="1">
    <citation type="submission" date="2023-07" db="EMBL/GenBank/DDBJ databases">
        <title>Sequencing the genomes of 1000 actinobacteria strains.</title>
        <authorList>
            <person name="Klenk H.-P."/>
        </authorList>
    </citation>
    <scope>NUCLEOTIDE SEQUENCE [LARGE SCALE GENOMIC DNA]</scope>
    <source>
        <strain evidence="2 3">DSM 44109</strain>
    </source>
</reference>